<dbReference type="InParanoid" id="B7PGM2"/>
<dbReference type="PaxDb" id="6945-B7PGM2"/>
<evidence type="ECO:0000313" key="2">
    <source>
        <dbReference type="EMBL" id="EEC05744.1"/>
    </source>
</evidence>
<dbReference type="EMBL" id="ABJB010707479">
    <property type="status" value="NOT_ANNOTATED_CDS"/>
    <property type="molecule type" value="Genomic_DNA"/>
</dbReference>
<dbReference type="EnsemblMetazoa" id="ISCW004853-RA">
    <property type="protein sequence ID" value="ISCW004853-PA"/>
    <property type="gene ID" value="ISCW004853"/>
</dbReference>
<feature type="region of interest" description="Disordered" evidence="1">
    <location>
        <begin position="1"/>
        <end position="78"/>
    </location>
</feature>
<name>B7PGM2_IXOSC</name>
<dbReference type="VEuPathDB" id="VectorBase:ISCI004853"/>
<dbReference type="VEuPathDB" id="VectorBase:ISCP_018606"/>
<evidence type="ECO:0000313" key="4">
    <source>
        <dbReference type="Proteomes" id="UP000001555"/>
    </source>
</evidence>
<dbReference type="AlphaFoldDB" id="B7PGM2"/>
<reference evidence="2 4" key="1">
    <citation type="submission" date="2008-03" db="EMBL/GenBank/DDBJ databases">
        <title>Annotation of Ixodes scapularis.</title>
        <authorList>
            <consortium name="Ixodes scapularis Genome Project Consortium"/>
            <person name="Caler E."/>
            <person name="Hannick L.I."/>
            <person name="Bidwell S."/>
            <person name="Joardar V."/>
            <person name="Thiagarajan M."/>
            <person name="Amedeo P."/>
            <person name="Galinsky K.J."/>
            <person name="Schobel S."/>
            <person name="Inman J."/>
            <person name="Hostetler J."/>
            <person name="Miller J."/>
            <person name="Hammond M."/>
            <person name="Megy K."/>
            <person name="Lawson D."/>
            <person name="Kodira C."/>
            <person name="Sutton G."/>
            <person name="Meyer J."/>
            <person name="Hill C.A."/>
            <person name="Birren B."/>
            <person name="Nene V."/>
            <person name="Collins F."/>
            <person name="Alarcon-Chaidez F."/>
            <person name="Wikel S."/>
            <person name="Strausberg R."/>
        </authorList>
    </citation>
    <scope>NUCLEOTIDE SEQUENCE [LARGE SCALE GENOMIC DNA]</scope>
    <source>
        <strain evidence="4">Wikel</strain>
        <strain evidence="2">Wikel colony</strain>
    </source>
</reference>
<keyword evidence="4" id="KW-1185">Reference proteome</keyword>
<accession>B7PGM2</accession>
<gene>
    <name evidence="2" type="ORF">IscW_ISCW004853</name>
</gene>
<dbReference type="VEuPathDB" id="VectorBase:ISCW004853"/>
<protein>
    <submittedName>
        <fullName evidence="2 3">Uncharacterized protein</fullName>
    </submittedName>
</protein>
<dbReference type="EMBL" id="DS708614">
    <property type="protein sequence ID" value="EEC05744.1"/>
    <property type="molecule type" value="Genomic_DNA"/>
</dbReference>
<dbReference type="OrthoDB" id="307871at2759"/>
<organism>
    <name type="scientific">Ixodes scapularis</name>
    <name type="common">Black-legged tick</name>
    <name type="synonym">Deer tick</name>
    <dbReference type="NCBI Taxonomy" id="6945"/>
    <lineage>
        <taxon>Eukaryota</taxon>
        <taxon>Metazoa</taxon>
        <taxon>Ecdysozoa</taxon>
        <taxon>Arthropoda</taxon>
        <taxon>Chelicerata</taxon>
        <taxon>Arachnida</taxon>
        <taxon>Acari</taxon>
        <taxon>Parasitiformes</taxon>
        <taxon>Ixodida</taxon>
        <taxon>Ixodoidea</taxon>
        <taxon>Ixodidae</taxon>
        <taxon>Ixodinae</taxon>
        <taxon>Ixodes</taxon>
    </lineage>
</organism>
<reference evidence="3" key="2">
    <citation type="submission" date="2020-05" db="UniProtKB">
        <authorList>
            <consortium name="EnsemblMetazoa"/>
        </authorList>
    </citation>
    <scope>IDENTIFICATION</scope>
    <source>
        <strain evidence="3">wikel</strain>
    </source>
</reference>
<sequence>MLARTIDGQLGVADDLSYSEELGPSIAPSWLPELPEIPEGNSLPTEAPTDCPLPPESSTDCCPPPQTASPELPTACDAAPPAYETTVADLSEPSADGG</sequence>
<proteinExistence type="predicted"/>
<evidence type="ECO:0000256" key="1">
    <source>
        <dbReference type="SAM" id="MobiDB-lite"/>
    </source>
</evidence>
<evidence type="ECO:0000313" key="3">
    <source>
        <dbReference type="EnsemblMetazoa" id="ISCW004853-PA"/>
    </source>
</evidence>
<dbReference type="HOGENOM" id="CLU_2335938_0_0_1"/>
<dbReference type="Proteomes" id="UP000001555">
    <property type="component" value="Unassembled WGS sequence"/>
</dbReference>